<sequence>MKKLILSAICASVLSGCVAVDRNVAIVKLQAHTANMIGLSSSDEVTLSNVNFGESNPLTGQEVTYKATTAKGRTFQCNARIVDGTILSEAQIKLPSCKPLSVYKK</sequence>
<evidence type="ECO:0000313" key="2">
    <source>
        <dbReference type="EMBL" id="QNS15386.1"/>
    </source>
</evidence>
<dbReference type="PROSITE" id="PS51257">
    <property type="entry name" value="PROKAR_LIPOPROTEIN"/>
    <property type="match status" value="1"/>
</dbReference>
<feature type="chain" id="PRO_5028917409" description="Lipoprotein" evidence="1">
    <location>
        <begin position="20"/>
        <end position="105"/>
    </location>
</feature>
<evidence type="ECO:0008006" key="4">
    <source>
        <dbReference type="Google" id="ProtNLM"/>
    </source>
</evidence>
<keyword evidence="3" id="KW-1185">Reference proteome</keyword>
<evidence type="ECO:0000256" key="1">
    <source>
        <dbReference type="SAM" id="SignalP"/>
    </source>
</evidence>
<protein>
    <recommendedName>
        <fullName evidence="4">Lipoprotein</fullName>
    </recommendedName>
</protein>
<name>A0A7H1C331_9PAST</name>
<dbReference type="RefSeq" id="WP_188156964.1">
    <property type="nucleotide sequence ID" value="NZ_CP061280.1"/>
</dbReference>
<proteinExistence type="predicted"/>
<organism evidence="2 3">
    <name type="scientific">Mannheimia bovis</name>
    <dbReference type="NCBI Taxonomy" id="2770636"/>
    <lineage>
        <taxon>Bacteria</taxon>
        <taxon>Pseudomonadati</taxon>
        <taxon>Pseudomonadota</taxon>
        <taxon>Gammaproteobacteria</taxon>
        <taxon>Pasteurellales</taxon>
        <taxon>Pasteurellaceae</taxon>
        <taxon>Mannheimia</taxon>
    </lineage>
</organism>
<dbReference type="KEGG" id="mbos:ICJ55_01105"/>
<keyword evidence="1" id="KW-0732">Signal</keyword>
<reference evidence="2 3" key="1">
    <citation type="submission" date="2020-09" db="EMBL/GenBank/DDBJ databases">
        <title>Mannheimia bovis sp.nov., isolated from a cow.</title>
        <authorList>
            <person name="Li F."/>
        </authorList>
    </citation>
    <scope>NUCLEOTIDE SEQUENCE [LARGE SCALE GENOMIC DNA]</scope>
    <source>
        <strain evidence="2 3">ZY190616</strain>
    </source>
</reference>
<feature type="signal peptide" evidence="1">
    <location>
        <begin position="1"/>
        <end position="19"/>
    </location>
</feature>
<gene>
    <name evidence="2" type="ORF">ICJ55_01105</name>
</gene>
<dbReference type="AlphaFoldDB" id="A0A7H1C331"/>
<dbReference type="Proteomes" id="UP000576260">
    <property type="component" value="Chromosome"/>
</dbReference>
<evidence type="ECO:0000313" key="3">
    <source>
        <dbReference type="Proteomes" id="UP000576260"/>
    </source>
</evidence>
<accession>A0A7H1C331</accession>
<dbReference type="EMBL" id="CP061280">
    <property type="protein sequence ID" value="QNS15386.1"/>
    <property type="molecule type" value="Genomic_DNA"/>
</dbReference>